<accession>A0A923HTM8</accession>
<sequence length="150" mass="17152">MKSGKQRRQEMNLDRAARRAADAALAQKARLEERIRKAAIARGEKIRSLASVSKKILVNAANLGPNVSCGWPEFVHRGYYVDLPFTCKACGVHEVWTATQQKWWYESAKGGVWTAAVLCRPCRVKERERKITARQEHFEGLERKQLNTKE</sequence>
<protein>
    <submittedName>
        <fullName evidence="2">Zinc-ribbon domain containing protein</fullName>
    </submittedName>
</protein>
<comment type="caution">
    <text evidence="2">The sequence shown here is derived from an EMBL/GenBank/DDBJ whole genome shotgun (WGS) entry which is preliminary data.</text>
</comment>
<name>A0A923HTM8_9BURK</name>
<feature type="domain" description="Probable zinc-binding" evidence="1">
    <location>
        <begin position="82"/>
        <end position="130"/>
    </location>
</feature>
<evidence type="ECO:0000259" key="1">
    <source>
        <dbReference type="Pfam" id="PF13451"/>
    </source>
</evidence>
<dbReference type="Proteomes" id="UP000627446">
    <property type="component" value="Unassembled WGS sequence"/>
</dbReference>
<dbReference type="InterPro" id="IPR025306">
    <property type="entry name" value="Zn-bnd_dom_prob"/>
</dbReference>
<proteinExistence type="predicted"/>
<dbReference type="AlphaFoldDB" id="A0A923HTM8"/>
<gene>
    <name evidence="2" type="ORF">H8K36_17250</name>
</gene>
<evidence type="ECO:0000313" key="3">
    <source>
        <dbReference type="Proteomes" id="UP000627446"/>
    </source>
</evidence>
<reference evidence="2" key="1">
    <citation type="submission" date="2020-08" db="EMBL/GenBank/DDBJ databases">
        <title>Novel species isolated from subtropical streams in China.</title>
        <authorList>
            <person name="Lu H."/>
        </authorList>
    </citation>
    <scope>NUCLEOTIDE SEQUENCE</scope>
    <source>
        <strain evidence="2">LX22W</strain>
    </source>
</reference>
<keyword evidence="3" id="KW-1185">Reference proteome</keyword>
<organism evidence="2 3">
    <name type="scientific">Undibacterium nitidum</name>
    <dbReference type="NCBI Taxonomy" id="2762298"/>
    <lineage>
        <taxon>Bacteria</taxon>
        <taxon>Pseudomonadati</taxon>
        <taxon>Pseudomonadota</taxon>
        <taxon>Betaproteobacteria</taxon>
        <taxon>Burkholderiales</taxon>
        <taxon>Oxalobacteraceae</taxon>
        <taxon>Undibacterium</taxon>
    </lineage>
</organism>
<evidence type="ECO:0000313" key="2">
    <source>
        <dbReference type="EMBL" id="MBC3883145.1"/>
    </source>
</evidence>
<dbReference type="EMBL" id="JACOFZ010000010">
    <property type="protein sequence ID" value="MBC3883145.1"/>
    <property type="molecule type" value="Genomic_DNA"/>
</dbReference>
<dbReference type="Pfam" id="PF13451">
    <property type="entry name" value="zf_Tbcl"/>
    <property type="match status" value="1"/>
</dbReference>